<dbReference type="Pfam" id="PF00550">
    <property type="entry name" value="PP-binding"/>
    <property type="match status" value="1"/>
</dbReference>
<dbReference type="InterPro" id="IPR000873">
    <property type="entry name" value="AMP-dep_synth/lig_dom"/>
</dbReference>
<dbReference type="EMBL" id="UINC01027320">
    <property type="protein sequence ID" value="SVB06365.1"/>
    <property type="molecule type" value="Genomic_DNA"/>
</dbReference>
<protein>
    <recommendedName>
        <fullName evidence="1">Carrier domain-containing protein</fullName>
    </recommendedName>
</protein>
<dbReference type="Gene3D" id="3.30.300.30">
    <property type="match status" value="1"/>
</dbReference>
<dbReference type="PROSITE" id="PS00455">
    <property type="entry name" value="AMP_BINDING"/>
    <property type="match status" value="1"/>
</dbReference>
<dbReference type="InterPro" id="IPR045851">
    <property type="entry name" value="AMP-bd_C_sf"/>
</dbReference>
<dbReference type="Pfam" id="PF00501">
    <property type="entry name" value="AMP-binding"/>
    <property type="match status" value="1"/>
</dbReference>
<dbReference type="GO" id="GO:0005886">
    <property type="term" value="C:plasma membrane"/>
    <property type="evidence" value="ECO:0007669"/>
    <property type="project" value="TreeGrafter"/>
</dbReference>
<evidence type="ECO:0000259" key="1">
    <source>
        <dbReference type="PROSITE" id="PS50075"/>
    </source>
</evidence>
<dbReference type="AlphaFoldDB" id="A0A382AXX3"/>
<dbReference type="InterPro" id="IPR020845">
    <property type="entry name" value="AMP-binding_CS"/>
</dbReference>
<dbReference type="PANTHER" id="PTHR22754">
    <property type="entry name" value="DISCO-INTERACTING PROTEIN 2 DIP2 -RELATED"/>
    <property type="match status" value="1"/>
</dbReference>
<dbReference type="GO" id="GO:0006633">
    <property type="term" value="P:fatty acid biosynthetic process"/>
    <property type="evidence" value="ECO:0007669"/>
    <property type="project" value="TreeGrafter"/>
</dbReference>
<dbReference type="InterPro" id="IPR042099">
    <property type="entry name" value="ANL_N_sf"/>
</dbReference>
<reference evidence="2" key="1">
    <citation type="submission" date="2018-05" db="EMBL/GenBank/DDBJ databases">
        <authorList>
            <person name="Lanie J.A."/>
            <person name="Ng W.-L."/>
            <person name="Kazmierczak K.M."/>
            <person name="Andrzejewski T.M."/>
            <person name="Davidsen T.M."/>
            <person name="Wayne K.J."/>
            <person name="Tettelin H."/>
            <person name="Glass J.I."/>
            <person name="Rusch D."/>
            <person name="Podicherti R."/>
            <person name="Tsui H.-C.T."/>
            <person name="Winkler M.E."/>
        </authorList>
    </citation>
    <scope>NUCLEOTIDE SEQUENCE</scope>
</reference>
<evidence type="ECO:0000313" key="2">
    <source>
        <dbReference type="EMBL" id="SVB06365.1"/>
    </source>
</evidence>
<feature type="non-terminal residue" evidence="2">
    <location>
        <position position="1"/>
    </location>
</feature>
<dbReference type="PROSITE" id="PS50075">
    <property type="entry name" value="CARRIER"/>
    <property type="match status" value="1"/>
</dbReference>
<gene>
    <name evidence="2" type="ORF">METZ01_LOCUS159219</name>
</gene>
<sequence>QFIDGFWACVLGGIVPVPVAVGISDAHRHKLMHIVARLGRPFLYTTGPQVARLEKFAASEGLSFASAVINERTFTAEHVADISQPGEVHRSVPGDTALIQFSSGSTSEPKGIVLSHANLLANIRAIIERSRLTPHDRGLSWMPLTHDMGLIGQHLAQSAAGISQAIMPTSLFSRRPLLWLKEASNLCSTLLSSPNFGYKHFLKVFDGKGLEGVDLSAVRIIWNGAEPISSALCTRFLDAMEPFGLSRATMQPVYGLAEGSVAVTMPNPDRKYSVLSVKRLSLAVGRQAQMEVPGSAAAVDIVGVGQPIDDCRLRIADDNDAGVADGIVGRIQICGGNVTDGYHDPDGRLEQPYTPDGWLKTGDLGFIDNGELYVTGREKEIIFINGENYYPHDLEFIVEHHAGVELGKVVVTGARVTGRDEDEVIVFLLHRGSLGDFLPLANKVKRSIAERAAVDVGRIVPLRTIPKTTSGKLQRRQLAHRYEAGEFDATLVSLDRLAQASATIRNERISELEHDIFKICAAVIADRDVGADDDFFELGITSLALAQIYERIDEKYPGCLDMEDLFERSSIRAIAAHLEALLKKESAVQQAS</sequence>
<dbReference type="GO" id="GO:0070566">
    <property type="term" value="F:adenylyltransferase activity"/>
    <property type="evidence" value="ECO:0007669"/>
    <property type="project" value="TreeGrafter"/>
</dbReference>
<dbReference type="SUPFAM" id="SSF56801">
    <property type="entry name" value="Acetyl-CoA synthetase-like"/>
    <property type="match status" value="1"/>
</dbReference>
<dbReference type="Gene3D" id="1.10.1200.10">
    <property type="entry name" value="ACP-like"/>
    <property type="match status" value="1"/>
</dbReference>
<dbReference type="PANTHER" id="PTHR22754:SF32">
    <property type="entry name" value="DISCO-INTERACTING PROTEIN 2"/>
    <property type="match status" value="1"/>
</dbReference>
<dbReference type="Gene3D" id="3.40.50.12780">
    <property type="entry name" value="N-terminal domain of ligase-like"/>
    <property type="match status" value="1"/>
</dbReference>
<dbReference type="SUPFAM" id="SSF47336">
    <property type="entry name" value="ACP-like"/>
    <property type="match status" value="1"/>
</dbReference>
<accession>A0A382AXX3</accession>
<dbReference type="InterPro" id="IPR036736">
    <property type="entry name" value="ACP-like_sf"/>
</dbReference>
<feature type="domain" description="Carrier" evidence="1">
    <location>
        <begin position="507"/>
        <end position="582"/>
    </location>
</feature>
<proteinExistence type="predicted"/>
<organism evidence="2">
    <name type="scientific">marine metagenome</name>
    <dbReference type="NCBI Taxonomy" id="408172"/>
    <lineage>
        <taxon>unclassified sequences</taxon>
        <taxon>metagenomes</taxon>
        <taxon>ecological metagenomes</taxon>
    </lineage>
</organism>
<name>A0A382AXX3_9ZZZZ</name>
<dbReference type="InterPro" id="IPR009081">
    <property type="entry name" value="PP-bd_ACP"/>
</dbReference>